<keyword evidence="2" id="KW-1185">Reference proteome</keyword>
<dbReference type="InterPro" id="IPR022262">
    <property type="entry name" value="Lipoprot_put"/>
</dbReference>
<dbReference type="PROSITE" id="PS51257">
    <property type="entry name" value="PROKAR_LIPOPROTEIN"/>
    <property type="match status" value="1"/>
</dbReference>
<evidence type="ECO:0000313" key="2">
    <source>
        <dbReference type="Proteomes" id="UP000619761"/>
    </source>
</evidence>
<dbReference type="RefSeq" id="WP_189419098.1">
    <property type="nucleotide sequence ID" value="NZ_BMYZ01000002.1"/>
</dbReference>
<accession>A0ABQ3B6C6</accession>
<comment type="caution">
    <text evidence="1">The sequence shown here is derived from an EMBL/GenBank/DDBJ whole genome shotgun (WGS) entry which is preliminary data.</text>
</comment>
<protein>
    <submittedName>
        <fullName evidence="1">Uncharacterized protein</fullName>
    </submittedName>
</protein>
<sequence length="174" mass="19752">MAQEKWINAFIIVVVFALSGCASHIDKVVPTNTPTMKQIYDSKTGNGNPEVLRRREMEIRARPISSEEDYISDLPPRAAQIQHLFPALPNPELYMYVRPHVIGNSGAAVPAYMTRFTMYDRTHYAMPNEVISRPKHPEVKCFPDHPKDGVCKRIEEVDERAIENSASKSKGKRT</sequence>
<name>A0ABQ3B6C6_9GAMM</name>
<proteinExistence type="predicted"/>
<dbReference type="NCBIfam" id="TIGR03751">
    <property type="entry name" value="conj_TIGR03751"/>
    <property type="match status" value="1"/>
</dbReference>
<organism evidence="1 2">
    <name type="scientific">Cellvibrio zantedeschiae</name>
    <dbReference type="NCBI Taxonomy" id="1237077"/>
    <lineage>
        <taxon>Bacteria</taxon>
        <taxon>Pseudomonadati</taxon>
        <taxon>Pseudomonadota</taxon>
        <taxon>Gammaproteobacteria</taxon>
        <taxon>Cellvibrionales</taxon>
        <taxon>Cellvibrionaceae</taxon>
        <taxon>Cellvibrio</taxon>
    </lineage>
</organism>
<reference evidence="2" key="1">
    <citation type="journal article" date="2019" name="Int. J. Syst. Evol. Microbiol.">
        <title>The Global Catalogue of Microorganisms (GCM) 10K type strain sequencing project: providing services to taxonomists for standard genome sequencing and annotation.</title>
        <authorList>
            <consortium name="The Broad Institute Genomics Platform"/>
            <consortium name="The Broad Institute Genome Sequencing Center for Infectious Disease"/>
            <person name="Wu L."/>
            <person name="Ma J."/>
        </authorList>
    </citation>
    <scope>NUCLEOTIDE SEQUENCE [LARGE SCALE GENOMIC DNA]</scope>
    <source>
        <strain evidence="2">KCTC 32239</strain>
    </source>
</reference>
<dbReference type="Proteomes" id="UP000619761">
    <property type="component" value="Unassembled WGS sequence"/>
</dbReference>
<evidence type="ECO:0000313" key="1">
    <source>
        <dbReference type="EMBL" id="GGY79171.1"/>
    </source>
</evidence>
<gene>
    <name evidence="1" type="ORF">GCM10011613_24970</name>
</gene>
<dbReference type="EMBL" id="BMYZ01000002">
    <property type="protein sequence ID" value="GGY79171.1"/>
    <property type="molecule type" value="Genomic_DNA"/>
</dbReference>